<dbReference type="SUPFAM" id="SSF53686">
    <property type="entry name" value="Tryptophan synthase beta subunit-like PLP-dependent enzymes"/>
    <property type="match status" value="1"/>
</dbReference>
<dbReference type="InterPro" id="IPR036052">
    <property type="entry name" value="TrpB-like_PALP_sf"/>
</dbReference>
<keyword evidence="6 11" id="KW-0412">Isoleucine biosynthesis</keyword>
<keyword evidence="9 11" id="KW-0456">Lyase</keyword>
<dbReference type="Gene3D" id="3.40.50.1100">
    <property type="match status" value="2"/>
</dbReference>
<dbReference type="Proteomes" id="UP000075714">
    <property type="component" value="Unassembled WGS sequence"/>
</dbReference>
<comment type="caution">
    <text evidence="13">The sequence shown here is derived from an EMBL/GenBank/DDBJ whole genome shotgun (WGS) entry which is preliminary data.</text>
</comment>
<keyword evidence="10 11" id="KW-0100">Branched-chain amino acid biosynthesis</keyword>
<reference evidence="14" key="1">
    <citation type="journal article" date="2016" name="Nat. Commun.">
        <title>The Gonium pectorale genome demonstrates co-option of cell cycle regulation during the evolution of multicellularity.</title>
        <authorList>
            <person name="Hanschen E.R."/>
            <person name="Marriage T.N."/>
            <person name="Ferris P.J."/>
            <person name="Hamaji T."/>
            <person name="Toyoda A."/>
            <person name="Fujiyama A."/>
            <person name="Neme R."/>
            <person name="Noguchi H."/>
            <person name="Minakuchi Y."/>
            <person name="Suzuki M."/>
            <person name="Kawai-Toyooka H."/>
            <person name="Smith D.R."/>
            <person name="Sparks H."/>
            <person name="Anderson J."/>
            <person name="Bakaric R."/>
            <person name="Luria V."/>
            <person name="Karger A."/>
            <person name="Kirschner M.W."/>
            <person name="Durand P.M."/>
            <person name="Michod R.E."/>
            <person name="Nozaki H."/>
            <person name="Olson B.J."/>
        </authorList>
    </citation>
    <scope>NUCLEOTIDE SEQUENCE [LARGE SCALE GENOMIC DNA]</scope>
    <source>
        <strain evidence="14">NIES-2863</strain>
    </source>
</reference>
<comment type="pathway">
    <text evidence="3 11">Amino-acid biosynthesis; L-isoleucine biosynthesis; 2-oxobutanoate from L-threonine: step 1/1.</text>
</comment>
<protein>
    <recommendedName>
        <fullName evidence="11">Threonine dehydratase</fullName>
        <ecNumber evidence="11">4.3.1.19</ecNumber>
    </recommendedName>
    <alternativeName>
        <fullName evidence="11">Threonine deaminase</fullName>
    </alternativeName>
</protein>
<gene>
    <name evidence="13" type="ORF">GPECTOR_5g422</name>
</gene>
<comment type="similarity">
    <text evidence="4 11">Belongs to the serine/threonine dehydratase family.</text>
</comment>
<dbReference type="PROSITE" id="PS00165">
    <property type="entry name" value="DEHYDRATASE_SER_THR"/>
    <property type="match status" value="1"/>
</dbReference>
<dbReference type="AlphaFoldDB" id="A0A150GYF3"/>
<evidence type="ECO:0000256" key="8">
    <source>
        <dbReference type="ARBA" id="ARBA00022898"/>
    </source>
</evidence>
<dbReference type="GO" id="GO:0009097">
    <property type="term" value="P:isoleucine biosynthetic process"/>
    <property type="evidence" value="ECO:0007669"/>
    <property type="project" value="UniProtKB-UniRule"/>
</dbReference>
<dbReference type="PROSITE" id="PS51672">
    <property type="entry name" value="ACT_LIKE"/>
    <property type="match status" value="1"/>
</dbReference>
<dbReference type="InterPro" id="IPR001721">
    <property type="entry name" value="TD_ACT-like"/>
</dbReference>
<dbReference type="InterPro" id="IPR050147">
    <property type="entry name" value="Ser/Thr_Dehydratase"/>
</dbReference>
<evidence type="ECO:0000256" key="3">
    <source>
        <dbReference type="ARBA" id="ARBA00004810"/>
    </source>
</evidence>
<dbReference type="SUPFAM" id="SSF55021">
    <property type="entry name" value="ACT-like"/>
    <property type="match status" value="1"/>
</dbReference>
<dbReference type="CDD" id="cd01562">
    <property type="entry name" value="Thr-dehyd"/>
    <property type="match status" value="1"/>
</dbReference>
<dbReference type="InterPro" id="IPR001926">
    <property type="entry name" value="TrpB-like_PALP"/>
</dbReference>
<dbReference type="Gene3D" id="3.40.1020.10">
    <property type="entry name" value="Biosynthetic Threonine Deaminase, Domain 3"/>
    <property type="match status" value="1"/>
</dbReference>
<proteinExistence type="inferred from homology"/>
<evidence type="ECO:0000256" key="5">
    <source>
        <dbReference type="ARBA" id="ARBA00022605"/>
    </source>
</evidence>
<evidence type="ECO:0000259" key="12">
    <source>
        <dbReference type="PROSITE" id="PS51672"/>
    </source>
</evidence>
<dbReference type="OrthoDB" id="4418812at2759"/>
<organism evidence="13 14">
    <name type="scientific">Gonium pectorale</name>
    <name type="common">Green alga</name>
    <dbReference type="NCBI Taxonomy" id="33097"/>
    <lineage>
        <taxon>Eukaryota</taxon>
        <taxon>Viridiplantae</taxon>
        <taxon>Chlorophyta</taxon>
        <taxon>core chlorophytes</taxon>
        <taxon>Chlorophyceae</taxon>
        <taxon>CS clade</taxon>
        <taxon>Chlamydomonadales</taxon>
        <taxon>Volvocaceae</taxon>
        <taxon>Gonium</taxon>
    </lineage>
</organism>
<dbReference type="PANTHER" id="PTHR48078:SF11">
    <property type="entry name" value="THREONINE DEHYDRATASE, MITOCHONDRIAL"/>
    <property type="match status" value="1"/>
</dbReference>
<comment type="cofactor">
    <cofactor evidence="2 11">
        <name>pyridoxal 5'-phosphate</name>
        <dbReference type="ChEBI" id="CHEBI:597326"/>
    </cofactor>
</comment>
<evidence type="ECO:0000256" key="4">
    <source>
        <dbReference type="ARBA" id="ARBA00010869"/>
    </source>
</evidence>
<keyword evidence="14" id="KW-1185">Reference proteome</keyword>
<evidence type="ECO:0000256" key="11">
    <source>
        <dbReference type="RuleBase" id="RU362012"/>
    </source>
</evidence>
<accession>A0A150GYF3</accession>
<dbReference type="EC" id="4.3.1.19" evidence="11"/>
<dbReference type="GO" id="GO:0003941">
    <property type="term" value="F:L-serine ammonia-lyase activity"/>
    <property type="evidence" value="ECO:0007669"/>
    <property type="project" value="TreeGrafter"/>
</dbReference>
<comment type="catalytic activity">
    <reaction evidence="1 11">
        <text>L-threonine = 2-oxobutanoate + NH4(+)</text>
        <dbReference type="Rhea" id="RHEA:22108"/>
        <dbReference type="ChEBI" id="CHEBI:16763"/>
        <dbReference type="ChEBI" id="CHEBI:28938"/>
        <dbReference type="ChEBI" id="CHEBI:57926"/>
        <dbReference type="EC" id="4.3.1.19"/>
    </reaction>
</comment>
<dbReference type="EMBL" id="LSYV01000006">
    <property type="protein sequence ID" value="KXZ54340.1"/>
    <property type="molecule type" value="Genomic_DNA"/>
</dbReference>
<evidence type="ECO:0000313" key="13">
    <source>
        <dbReference type="EMBL" id="KXZ54340.1"/>
    </source>
</evidence>
<dbReference type="InterPro" id="IPR045865">
    <property type="entry name" value="ACT-like_dom_sf"/>
</dbReference>
<evidence type="ECO:0000313" key="14">
    <source>
        <dbReference type="Proteomes" id="UP000075714"/>
    </source>
</evidence>
<evidence type="ECO:0000256" key="10">
    <source>
        <dbReference type="ARBA" id="ARBA00023304"/>
    </source>
</evidence>
<evidence type="ECO:0000256" key="7">
    <source>
        <dbReference type="ARBA" id="ARBA00022737"/>
    </source>
</evidence>
<name>A0A150GYF3_GONPE</name>
<dbReference type="STRING" id="33097.A0A150GYF3"/>
<dbReference type="Pfam" id="PF00291">
    <property type="entry name" value="PALP"/>
    <property type="match status" value="1"/>
</dbReference>
<dbReference type="GO" id="GO:0006565">
    <property type="term" value="P:L-serine catabolic process"/>
    <property type="evidence" value="ECO:0007669"/>
    <property type="project" value="TreeGrafter"/>
</dbReference>
<dbReference type="InterPro" id="IPR038110">
    <property type="entry name" value="TD_ACT-like_sf"/>
</dbReference>
<keyword evidence="5 11" id="KW-0028">Amino-acid biosynthesis</keyword>
<evidence type="ECO:0000256" key="6">
    <source>
        <dbReference type="ARBA" id="ARBA00022624"/>
    </source>
</evidence>
<dbReference type="GO" id="GO:0006567">
    <property type="term" value="P:L-threonine catabolic process"/>
    <property type="evidence" value="ECO:0007669"/>
    <property type="project" value="TreeGrafter"/>
</dbReference>
<keyword evidence="8 11" id="KW-0663">Pyridoxal phosphate</keyword>
<evidence type="ECO:0000256" key="2">
    <source>
        <dbReference type="ARBA" id="ARBA00001933"/>
    </source>
</evidence>
<dbReference type="FunFam" id="3.40.50.1100:FF:000005">
    <property type="entry name" value="Threonine dehydratase catabolic"/>
    <property type="match status" value="1"/>
</dbReference>
<dbReference type="NCBIfam" id="TIGR01124">
    <property type="entry name" value="ilvA_2Cterm"/>
    <property type="match status" value="1"/>
</dbReference>
<evidence type="ECO:0000256" key="1">
    <source>
        <dbReference type="ARBA" id="ARBA00001274"/>
    </source>
</evidence>
<keyword evidence="7" id="KW-0677">Repeat</keyword>
<dbReference type="InterPro" id="IPR000634">
    <property type="entry name" value="Ser/Thr_deHydtase_PyrdxlP-BS"/>
</dbReference>
<dbReference type="PANTHER" id="PTHR48078">
    <property type="entry name" value="THREONINE DEHYDRATASE, MITOCHONDRIAL-RELATED"/>
    <property type="match status" value="1"/>
</dbReference>
<dbReference type="InterPro" id="IPR005787">
    <property type="entry name" value="Thr_deHydtase_biosynth"/>
</dbReference>
<dbReference type="UniPathway" id="UPA00047">
    <property type="reaction ID" value="UER00054"/>
</dbReference>
<evidence type="ECO:0000256" key="9">
    <source>
        <dbReference type="ARBA" id="ARBA00023239"/>
    </source>
</evidence>
<sequence length="619" mass="64850">MDRCIFAYEPTLELGSRHGHPRRPLIGEFACRTIAGERPQIVVSPNGNGAEAPAPSGPTVCVPEDFVLPPGELSPVDRTGLNLPGDVFRCFGCTQPACQGSGGCAANQWRFQPDGYLREILTARVYDVAVRRAGLTGRGVGDDDGLADRERIQTPLEEARKLSEQLGNTVLLKREDLQPVFSFKLRGAYNKMAKLPAEARARGVITSSAGNHAQGVALAASRMGCTAIICMPVNTPEIKVANVRKLGGQVVLVGESYQEAQAAAVARAAAEGLTFIPPYDDPYTIAGQGTIGDEIMRQVSDPGKLDAILVPVGGGGLIAGIAAFTRALYPHIKVPPGRAGPGGAEVGIIGVEPSGANAMAISLARGERVALSRVDAFADGVAVKQVGQETFRLCRELVDGVVLVDNSAVSAAIKDVFNETRSILEPAGALAVAGAKAWLKRNGMSGEEGEQAGGQAIAVAEGATVVAVTSGANMNFERLRLVAELANVGGRTEATLTTTIPERPGAFKEFISLALSSDSDLSVTEFKYRYSAGSTAQVLWGVGIRSHDQLSGLLERLNGAGMSSTDISGLEVAQVHLRHLAGGRARSYTGHIEHEKIIQTVVQGYSEQSSLSGSPGTLN</sequence>
<feature type="domain" description="ACT-like" evidence="12">
    <location>
        <begin position="494"/>
        <end position="569"/>
    </location>
</feature>
<dbReference type="Pfam" id="PF00585">
    <property type="entry name" value="Thr_dehydrat_C"/>
    <property type="match status" value="1"/>
</dbReference>
<dbReference type="GO" id="GO:0030170">
    <property type="term" value="F:pyridoxal phosphate binding"/>
    <property type="evidence" value="ECO:0007669"/>
    <property type="project" value="InterPro"/>
</dbReference>
<dbReference type="GO" id="GO:0004794">
    <property type="term" value="F:threonine deaminase activity"/>
    <property type="evidence" value="ECO:0007669"/>
    <property type="project" value="UniProtKB-UniRule"/>
</dbReference>